<name>A0ABN5HUB3_9ACTN</name>
<gene>
    <name evidence="1" type="ORF">C4B68_00125</name>
</gene>
<dbReference type="RefSeq" id="WP_099506793.1">
    <property type="nucleotide sequence ID" value="NZ_CP026652.1"/>
</dbReference>
<accession>A0ABN5HUB3</accession>
<organism evidence="1 2">
    <name type="scientific">Streptomyces dengpaensis</name>
    <dbReference type="NCBI Taxonomy" id="2049881"/>
    <lineage>
        <taxon>Bacteria</taxon>
        <taxon>Bacillati</taxon>
        <taxon>Actinomycetota</taxon>
        <taxon>Actinomycetes</taxon>
        <taxon>Kitasatosporales</taxon>
        <taxon>Streptomycetaceae</taxon>
        <taxon>Streptomyces</taxon>
    </lineage>
</organism>
<dbReference type="EMBL" id="CP026652">
    <property type="protein sequence ID" value="AVH54509.1"/>
    <property type="molecule type" value="Genomic_DNA"/>
</dbReference>
<proteinExistence type="predicted"/>
<protein>
    <submittedName>
        <fullName evidence="1">Uncharacterized protein</fullName>
    </submittedName>
</protein>
<reference evidence="1 2" key="1">
    <citation type="submission" date="2018-02" db="EMBL/GenBank/DDBJ databases">
        <title>Complete genome sequence of Streptomyces dengpaensis, the producer of angucyclines.</title>
        <authorList>
            <person name="Yumei L."/>
        </authorList>
    </citation>
    <scope>NUCLEOTIDE SEQUENCE [LARGE SCALE GENOMIC DNA]</scope>
    <source>
        <strain evidence="1 2">XZHG99</strain>
    </source>
</reference>
<keyword evidence="2" id="KW-1185">Reference proteome</keyword>
<evidence type="ECO:0000313" key="2">
    <source>
        <dbReference type="Proteomes" id="UP000238413"/>
    </source>
</evidence>
<dbReference type="Proteomes" id="UP000238413">
    <property type="component" value="Chromosome"/>
</dbReference>
<evidence type="ECO:0000313" key="1">
    <source>
        <dbReference type="EMBL" id="AVH54509.1"/>
    </source>
</evidence>
<sequence>MRPALAFHDNLQVKGHGWGFRHPHLLRATGLVGFYAFDNRTVKPTGRLIFFALSRIRYLSAHDGSPPKILIPEQIQVRLLELLKIDPAQPR</sequence>